<reference evidence="2 3" key="1">
    <citation type="submission" date="2017-07" db="EMBL/GenBank/DDBJ databases">
        <title>Leptospira spp. isolated from tropical soils.</title>
        <authorList>
            <person name="Thibeaux R."/>
            <person name="Iraola G."/>
            <person name="Ferres I."/>
            <person name="Bierque E."/>
            <person name="Girault D."/>
            <person name="Soupe-Gilbert M.-E."/>
            <person name="Picardeau M."/>
            <person name="Goarant C."/>
        </authorList>
    </citation>
    <scope>NUCLEOTIDE SEQUENCE [LARGE SCALE GENOMIC DNA]</scope>
    <source>
        <strain evidence="2 3">JW2-C-B1</strain>
    </source>
</reference>
<dbReference type="EMBL" id="CP033614">
    <property type="protein sequence ID" value="AYV56406.1"/>
    <property type="molecule type" value="Genomic_DNA"/>
</dbReference>
<proteinExistence type="predicted"/>
<dbReference type="AlphaFoldDB" id="A0AAD0UPQ7"/>
<protein>
    <submittedName>
        <fullName evidence="1">Uncharacterized protein</fullName>
    </submittedName>
</protein>
<evidence type="ECO:0000313" key="3">
    <source>
        <dbReference type="Proteomes" id="UP000231919"/>
    </source>
</evidence>
<accession>A0AAD0UPQ7</accession>
<dbReference type="Proteomes" id="UP000231919">
    <property type="component" value="Unassembled WGS sequence"/>
</dbReference>
<dbReference type="KEGG" id="lkm:EFP84_13415"/>
<organism evidence="1 4">
    <name type="scientific">Leptospira kmetyi</name>
    <dbReference type="NCBI Taxonomy" id="408139"/>
    <lineage>
        <taxon>Bacteria</taxon>
        <taxon>Pseudomonadati</taxon>
        <taxon>Spirochaetota</taxon>
        <taxon>Spirochaetia</taxon>
        <taxon>Leptospirales</taxon>
        <taxon>Leptospiraceae</taxon>
        <taxon>Leptospira</taxon>
    </lineage>
</organism>
<sequence>MENGNSAPYFVKMKALRGSLRGFFGDSSFKRHRKSLKHQKTRQKSHSGFVFLLKNQIQKATEVSGRPWK</sequence>
<name>A0AAD0UPQ7_9LEPT</name>
<gene>
    <name evidence="2" type="ORF">CH378_15275</name>
    <name evidence="1" type="ORF">EFP84_13415</name>
</gene>
<dbReference type="Proteomes" id="UP000276407">
    <property type="component" value="Chromosome 1"/>
</dbReference>
<reference evidence="1 4" key="2">
    <citation type="submission" date="2018-11" db="EMBL/GenBank/DDBJ databases">
        <title>Complete genome sequence of Leptospira kmetyi isolate LS 001/16 from soil sample associated with a leptospirosis patient in Kelantan.</title>
        <authorList>
            <person name="Muhammad Yusoff F."/>
            <person name="Muhammad Yusoff S."/>
            <person name="Ahmad M.N."/>
            <person name="Yusof N.Y."/>
            <person name="Aziah I."/>
        </authorList>
    </citation>
    <scope>NUCLEOTIDE SEQUENCE [LARGE SCALE GENOMIC DNA]</scope>
    <source>
        <strain evidence="1 4">LS 001/16</strain>
    </source>
</reference>
<evidence type="ECO:0000313" key="4">
    <source>
        <dbReference type="Proteomes" id="UP000276407"/>
    </source>
</evidence>
<dbReference type="EMBL" id="NPDP01000030">
    <property type="protein sequence ID" value="PJZ28915.1"/>
    <property type="molecule type" value="Genomic_DNA"/>
</dbReference>
<evidence type="ECO:0000313" key="2">
    <source>
        <dbReference type="EMBL" id="PJZ28915.1"/>
    </source>
</evidence>
<keyword evidence="3" id="KW-1185">Reference proteome</keyword>
<evidence type="ECO:0000313" key="1">
    <source>
        <dbReference type="EMBL" id="AYV56406.1"/>
    </source>
</evidence>